<evidence type="ECO:0000313" key="2">
    <source>
        <dbReference type="Proteomes" id="UP000061348"/>
    </source>
</evidence>
<proteinExistence type="predicted"/>
<dbReference type="EMBL" id="LCYA01000105">
    <property type="protein sequence ID" value="KWV86110.1"/>
    <property type="molecule type" value="Genomic_DNA"/>
</dbReference>
<protein>
    <submittedName>
        <fullName evidence="1">Uncharacterized protein</fullName>
    </submittedName>
</protein>
<dbReference type="PATRIC" id="fig|294.194.peg.4792"/>
<name>A0A109LEL3_PSEFL</name>
<sequence>MWRFLALQDEHLHRVLFRDADSVISLREAEAVEEWVSSECRFHAMRDSGTHIELLLAGLWGVVVGALPPLQRLTQAFFGAQLESQHFADQYFLRQYVWPCARQSLMQHDSVFGFMQARPFPGGPMPIDFHVGYAEGSPLFKAQTEWEEGTQVQWRLLLRQGEQEIVVCRYPGVVRAGLVTAHIPARFAKMISRAQAEIRLQRL</sequence>
<dbReference type="Proteomes" id="UP000061348">
    <property type="component" value="Unassembled WGS sequence"/>
</dbReference>
<gene>
    <name evidence="1" type="ORF">PFLmoz3_04309</name>
</gene>
<evidence type="ECO:0000313" key="1">
    <source>
        <dbReference type="EMBL" id="KWV86110.1"/>
    </source>
</evidence>
<reference evidence="1 2" key="1">
    <citation type="submission" date="2015-05" db="EMBL/GenBank/DDBJ databases">
        <title>A genomic and transcriptomic approach to investigate the blue pigment phenotype in Pseudomonas fluorescens.</title>
        <authorList>
            <person name="Andreani N.A."/>
            <person name="Cardazzo B."/>
        </authorList>
    </citation>
    <scope>NUCLEOTIDE SEQUENCE [LARGE SCALE GENOMIC DNA]</scope>
    <source>
        <strain evidence="1 2">Ps_22</strain>
    </source>
</reference>
<accession>A0A109LEL3</accession>
<dbReference type="AlphaFoldDB" id="A0A109LEL3"/>
<comment type="caution">
    <text evidence="1">The sequence shown here is derived from an EMBL/GenBank/DDBJ whole genome shotgun (WGS) entry which is preliminary data.</text>
</comment>
<organism evidence="1 2">
    <name type="scientific">Pseudomonas fluorescens</name>
    <dbReference type="NCBI Taxonomy" id="294"/>
    <lineage>
        <taxon>Bacteria</taxon>
        <taxon>Pseudomonadati</taxon>
        <taxon>Pseudomonadota</taxon>
        <taxon>Gammaproteobacteria</taxon>
        <taxon>Pseudomonadales</taxon>
        <taxon>Pseudomonadaceae</taxon>
        <taxon>Pseudomonas</taxon>
    </lineage>
</organism>